<feature type="region of interest" description="Disordered" evidence="4">
    <location>
        <begin position="189"/>
        <end position="226"/>
    </location>
</feature>
<dbReference type="CDD" id="cd00070">
    <property type="entry name" value="GLECT"/>
    <property type="match status" value="2"/>
</dbReference>
<keyword evidence="6" id="KW-1185">Reference proteome</keyword>
<dbReference type="PROSITE" id="PS51304">
    <property type="entry name" value="GALECTIN"/>
    <property type="match status" value="2"/>
</dbReference>
<dbReference type="Gene3D" id="2.60.120.200">
    <property type="match status" value="2"/>
</dbReference>
<sequence length="367" mass="40008">MAYPGFGGMQAPVVNPHIPYIGEIQGGLQPGKMITIQGFVIPGADRKPGLFGIMYEECWFHVNLQCGASTQPRADIAMHFNPRLMAGVVVRNCLQNQAWGAEEKPHGPFPFAMGQNFEMIILTEPDKFKVAVNGQHFIEFRHRIPFQRVNTLAIDGKVQIQAIRFDSGLPQPGAPLPQRGPGPVYNPFPQVPGSLAAPPAQMAPPAPMGPPGPMAPPGAPPSSGPQALQVPYIGSIPGGLYPGKMVIINGTVHPGMPDRFHFNLQCGASTAPRADIAMQFNPRFAARAVVRNSLTNNSWGAEEKDTPYFPFMPGQPFELMVLCQQDSFKVAVNGQHLTEFRHRIQPLTRVDTLVVEGKVSLQQIRFT</sequence>
<dbReference type="AlphaFoldDB" id="A0A9J7LSH0"/>
<dbReference type="KEGG" id="bfo:118423406"/>
<dbReference type="PANTHER" id="PTHR11346:SF176">
    <property type="entry name" value="32 KDA BETA-GALACTOSIDE-BINDING LECTIN LEC-3"/>
    <property type="match status" value="1"/>
</dbReference>
<feature type="domain" description="Galectin" evidence="5">
    <location>
        <begin position="232"/>
        <end position="367"/>
    </location>
</feature>
<feature type="compositionally biased region" description="Pro residues" evidence="4">
    <location>
        <begin position="201"/>
        <end position="223"/>
    </location>
</feature>
<dbReference type="InterPro" id="IPR013320">
    <property type="entry name" value="ConA-like_dom_sf"/>
</dbReference>
<dbReference type="PANTHER" id="PTHR11346">
    <property type="entry name" value="GALECTIN"/>
    <property type="match status" value="1"/>
</dbReference>
<dbReference type="GeneID" id="118423406"/>
<dbReference type="RefSeq" id="XP_035687443.1">
    <property type="nucleotide sequence ID" value="XM_035831550.1"/>
</dbReference>
<evidence type="ECO:0000313" key="6">
    <source>
        <dbReference type="Proteomes" id="UP000001554"/>
    </source>
</evidence>
<organism evidence="6 7">
    <name type="scientific">Branchiostoma floridae</name>
    <name type="common">Florida lancelet</name>
    <name type="synonym">Amphioxus</name>
    <dbReference type="NCBI Taxonomy" id="7739"/>
    <lineage>
        <taxon>Eukaryota</taxon>
        <taxon>Metazoa</taxon>
        <taxon>Chordata</taxon>
        <taxon>Cephalochordata</taxon>
        <taxon>Leptocardii</taxon>
        <taxon>Amphioxiformes</taxon>
        <taxon>Branchiostomatidae</taxon>
        <taxon>Branchiostoma</taxon>
    </lineage>
</organism>
<dbReference type="Proteomes" id="UP000001554">
    <property type="component" value="Chromosome 1"/>
</dbReference>
<dbReference type="OMA" id="GKHFIEY"/>
<proteinExistence type="predicted"/>
<dbReference type="InterPro" id="IPR001079">
    <property type="entry name" value="Galectin_CRD"/>
</dbReference>
<protein>
    <recommendedName>
        <fullName evidence="3">Galectin</fullName>
    </recommendedName>
</protein>
<dbReference type="SMART" id="SM00276">
    <property type="entry name" value="GLECT"/>
    <property type="match status" value="2"/>
</dbReference>
<dbReference type="InterPro" id="IPR044156">
    <property type="entry name" value="Galectin-like"/>
</dbReference>
<gene>
    <name evidence="7" type="primary">LOC118423406</name>
</gene>
<evidence type="ECO:0000259" key="5">
    <source>
        <dbReference type="PROSITE" id="PS51304"/>
    </source>
</evidence>
<feature type="domain" description="Galectin" evidence="5">
    <location>
        <begin position="20"/>
        <end position="166"/>
    </location>
</feature>
<reference evidence="6" key="1">
    <citation type="journal article" date="2020" name="Nat. Ecol. Evol.">
        <title>Deeply conserved synteny resolves early events in vertebrate evolution.</title>
        <authorList>
            <person name="Simakov O."/>
            <person name="Marletaz F."/>
            <person name="Yue J.X."/>
            <person name="O'Connell B."/>
            <person name="Jenkins J."/>
            <person name="Brandt A."/>
            <person name="Calef R."/>
            <person name="Tung C.H."/>
            <person name="Huang T.K."/>
            <person name="Schmutz J."/>
            <person name="Satoh N."/>
            <person name="Yu J.K."/>
            <person name="Putnam N.H."/>
            <person name="Green R.E."/>
            <person name="Rokhsar D.S."/>
        </authorList>
    </citation>
    <scope>NUCLEOTIDE SEQUENCE [LARGE SCALE GENOMIC DNA]</scope>
    <source>
        <strain evidence="6">S238N-H82</strain>
    </source>
</reference>
<evidence type="ECO:0000256" key="2">
    <source>
        <dbReference type="ARBA" id="ARBA00022737"/>
    </source>
</evidence>
<dbReference type="FunFam" id="2.60.120.200:FF:000023">
    <property type="entry name" value="Galectin"/>
    <property type="match status" value="1"/>
</dbReference>
<dbReference type="SMART" id="SM00908">
    <property type="entry name" value="Gal-bind_lectin"/>
    <property type="match status" value="2"/>
</dbReference>
<keyword evidence="1 3" id="KW-0430">Lectin</keyword>
<name>A0A9J7LSH0_BRAFL</name>
<dbReference type="SUPFAM" id="SSF49899">
    <property type="entry name" value="Concanavalin A-like lectins/glucanases"/>
    <property type="match status" value="2"/>
</dbReference>
<accession>A0A9J7LSH0</accession>
<dbReference type="OrthoDB" id="6251307at2759"/>
<dbReference type="Pfam" id="PF00337">
    <property type="entry name" value="Gal-bind_lectin"/>
    <property type="match status" value="2"/>
</dbReference>
<keyword evidence="2" id="KW-0677">Repeat</keyword>
<evidence type="ECO:0000313" key="7">
    <source>
        <dbReference type="RefSeq" id="XP_035687443.1"/>
    </source>
</evidence>
<dbReference type="FunFam" id="2.60.120.200:FF:000124">
    <property type="entry name" value="Galectin-4"/>
    <property type="match status" value="1"/>
</dbReference>
<reference evidence="7" key="2">
    <citation type="submission" date="2025-08" db="UniProtKB">
        <authorList>
            <consortium name="RefSeq"/>
        </authorList>
    </citation>
    <scope>IDENTIFICATION</scope>
    <source>
        <strain evidence="7">S238N-H82</strain>
        <tissue evidence="7">Testes</tissue>
    </source>
</reference>
<evidence type="ECO:0000256" key="1">
    <source>
        <dbReference type="ARBA" id="ARBA00022734"/>
    </source>
</evidence>
<evidence type="ECO:0000256" key="3">
    <source>
        <dbReference type="RuleBase" id="RU102079"/>
    </source>
</evidence>
<evidence type="ECO:0000256" key="4">
    <source>
        <dbReference type="SAM" id="MobiDB-lite"/>
    </source>
</evidence>
<dbReference type="GO" id="GO:0030246">
    <property type="term" value="F:carbohydrate binding"/>
    <property type="evidence" value="ECO:0000318"/>
    <property type="project" value="GO_Central"/>
</dbReference>